<dbReference type="Proteomes" id="UP001417504">
    <property type="component" value="Unassembled WGS sequence"/>
</dbReference>
<dbReference type="EMBL" id="JBBNAE010000005">
    <property type="protein sequence ID" value="KAK9122615.1"/>
    <property type="molecule type" value="Genomic_DNA"/>
</dbReference>
<evidence type="ECO:0000256" key="2">
    <source>
        <dbReference type="ARBA" id="ARBA00022723"/>
    </source>
</evidence>
<evidence type="ECO:0000256" key="6">
    <source>
        <dbReference type="PROSITE-ProRule" id="PRU00042"/>
    </source>
</evidence>
<evidence type="ECO:0000256" key="3">
    <source>
        <dbReference type="ARBA" id="ARBA00022771"/>
    </source>
</evidence>
<evidence type="ECO:0000256" key="5">
    <source>
        <dbReference type="ARBA" id="ARBA00023242"/>
    </source>
</evidence>
<keyword evidence="5" id="KW-0539">Nucleus</keyword>
<feature type="region of interest" description="Disordered" evidence="7">
    <location>
        <begin position="102"/>
        <end position="127"/>
    </location>
</feature>
<sequence>MSLPSTTISSIIRSSVDKNNEKNKQVLLAKVDDVVNMRSKDSLDLNLSIEDPNQKSSSVRFELSTTPNFGANGLRLPGFANFISKVYFCKYCKKEFECSQALGGHQNSHKREKKMEKQGQRTESMRDVGYPYNQFPPFIYSNRLSYSSAYHRRHVDNRPIMGVRPSMTRSYLPPYSLRERGRWSTGVSRTPNSLSSQAPTSTRFSPYYRHAHVHGHRNGHGVNNGGLGMLVHGAMQPRVNNNFSQFIAGPSSSSATISNICNINRAGCVSINQNYVKPRGVDEKQMELGEQELDLTLKL</sequence>
<feature type="region of interest" description="Disordered" evidence="7">
    <location>
        <begin position="182"/>
        <end position="201"/>
    </location>
</feature>
<feature type="compositionally biased region" description="Basic and acidic residues" evidence="7">
    <location>
        <begin position="113"/>
        <end position="126"/>
    </location>
</feature>
<dbReference type="SUPFAM" id="SSF57667">
    <property type="entry name" value="beta-beta-alpha zinc fingers"/>
    <property type="match status" value="1"/>
</dbReference>
<accession>A0AAP0IWB7</accession>
<evidence type="ECO:0000259" key="8">
    <source>
        <dbReference type="PROSITE" id="PS50157"/>
    </source>
</evidence>
<dbReference type="PANTHER" id="PTHR47287:SF15">
    <property type="entry name" value="ZINC FINGER PROTEIN 3-LIKE"/>
    <property type="match status" value="1"/>
</dbReference>
<dbReference type="GO" id="GO:0008270">
    <property type="term" value="F:zinc ion binding"/>
    <property type="evidence" value="ECO:0007669"/>
    <property type="project" value="UniProtKB-KW"/>
</dbReference>
<proteinExistence type="predicted"/>
<dbReference type="InterPro" id="IPR013087">
    <property type="entry name" value="Znf_C2H2_type"/>
</dbReference>
<comment type="caution">
    <text evidence="9">The sequence shown here is derived from an EMBL/GenBank/DDBJ whole genome shotgun (WGS) entry which is preliminary data.</text>
</comment>
<evidence type="ECO:0000313" key="9">
    <source>
        <dbReference type="EMBL" id="KAK9122615.1"/>
    </source>
</evidence>
<dbReference type="GO" id="GO:0005634">
    <property type="term" value="C:nucleus"/>
    <property type="evidence" value="ECO:0007669"/>
    <property type="project" value="UniProtKB-SubCell"/>
</dbReference>
<evidence type="ECO:0000256" key="7">
    <source>
        <dbReference type="SAM" id="MobiDB-lite"/>
    </source>
</evidence>
<dbReference type="InterPro" id="IPR044246">
    <property type="entry name" value="ZFP3-like"/>
</dbReference>
<dbReference type="PROSITE" id="PS50157">
    <property type="entry name" value="ZINC_FINGER_C2H2_2"/>
    <property type="match status" value="1"/>
</dbReference>
<dbReference type="PANTHER" id="PTHR47287">
    <property type="entry name" value="C2H2 AND C2HC ZINC FINGERS SUPERFAMILY PROTEIN"/>
    <property type="match status" value="1"/>
</dbReference>
<dbReference type="GO" id="GO:0009788">
    <property type="term" value="P:negative regulation of abscisic acid-activated signaling pathway"/>
    <property type="evidence" value="ECO:0007669"/>
    <property type="project" value="InterPro"/>
</dbReference>
<name>A0AAP0IWB7_9MAGN</name>
<dbReference type="PROSITE" id="PS00028">
    <property type="entry name" value="ZINC_FINGER_C2H2_1"/>
    <property type="match status" value="1"/>
</dbReference>
<dbReference type="Gene3D" id="3.30.160.60">
    <property type="entry name" value="Classic Zinc Finger"/>
    <property type="match status" value="1"/>
</dbReference>
<protein>
    <recommendedName>
        <fullName evidence="8">C2H2-type domain-containing protein</fullName>
    </recommendedName>
</protein>
<feature type="compositionally biased region" description="Polar residues" evidence="7">
    <location>
        <begin position="185"/>
        <end position="201"/>
    </location>
</feature>
<reference evidence="9 10" key="1">
    <citation type="submission" date="2024-01" db="EMBL/GenBank/DDBJ databases">
        <title>Genome assemblies of Stephania.</title>
        <authorList>
            <person name="Yang L."/>
        </authorList>
    </citation>
    <scope>NUCLEOTIDE SEQUENCE [LARGE SCALE GENOMIC DNA]</scope>
    <source>
        <strain evidence="9">QJT</strain>
        <tissue evidence="9">Leaf</tissue>
    </source>
</reference>
<dbReference type="AlphaFoldDB" id="A0AAP0IWB7"/>
<keyword evidence="4" id="KW-0862">Zinc</keyword>
<comment type="subcellular location">
    <subcellularLocation>
        <location evidence="1">Nucleus</location>
    </subcellularLocation>
</comment>
<dbReference type="InterPro" id="IPR036236">
    <property type="entry name" value="Znf_C2H2_sf"/>
</dbReference>
<gene>
    <name evidence="9" type="ORF">Sjap_012217</name>
</gene>
<feature type="domain" description="C2H2-type" evidence="8">
    <location>
        <begin position="87"/>
        <end position="114"/>
    </location>
</feature>
<keyword evidence="3 6" id="KW-0863">Zinc-finger</keyword>
<organism evidence="9 10">
    <name type="scientific">Stephania japonica</name>
    <dbReference type="NCBI Taxonomy" id="461633"/>
    <lineage>
        <taxon>Eukaryota</taxon>
        <taxon>Viridiplantae</taxon>
        <taxon>Streptophyta</taxon>
        <taxon>Embryophyta</taxon>
        <taxon>Tracheophyta</taxon>
        <taxon>Spermatophyta</taxon>
        <taxon>Magnoliopsida</taxon>
        <taxon>Ranunculales</taxon>
        <taxon>Menispermaceae</taxon>
        <taxon>Menispermoideae</taxon>
        <taxon>Cissampelideae</taxon>
        <taxon>Stephania</taxon>
    </lineage>
</organism>
<evidence type="ECO:0000313" key="10">
    <source>
        <dbReference type="Proteomes" id="UP001417504"/>
    </source>
</evidence>
<evidence type="ECO:0000256" key="1">
    <source>
        <dbReference type="ARBA" id="ARBA00004123"/>
    </source>
</evidence>
<keyword evidence="10" id="KW-1185">Reference proteome</keyword>
<evidence type="ECO:0000256" key="4">
    <source>
        <dbReference type="ARBA" id="ARBA00022833"/>
    </source>
</evidence>
<keyword evidence="2" id="KW-0479">Metal-binding</keyword>